<dbReference type="PANTHER" id="PTHR24421:SF10">
    <property type="entry name" value="NITRATE_NITRITE SENSOR PROTEIN NARQ"/>
    <property type="match status" value="1"/>
</dbReference>
<evidence type="ECO:0000313" key="13">
    <source>
        <dbReference type="Proteomes" id="UP000195981"/>
    </source>
</evidence>
<dbReference type="Proteomes" id="UP000195981">
    <property type="component" value="Unassembled WGS sequence"/>
</dbReference>
<dbReference type="Gene3D" id="3.30.565.10">
    <property type="entry name" value="Histidine kinase-like ATPase, C-terminal domain"/>
    <property type="match status" value="1"/>
</dbReference>
<accession>A0A1X6WSD8</accession>
<keyword evidence="8" id="KW-0902">Two-component regulatory system</keyword>
<evidence type="ECO:0000256" key="10">
    <source>
        <dbReference type="SAM" id="Phobius"/>
    </source>
</evidence>
<keyword evidence="10" id="KW-1133">Transmembrane helix</keyword>
<keyword evidence="13" id="KW-1185">Reference proteome</keyword>
<feature type="domain" description="Signal transduction histidine kinase subgroup 3 dimerisation and phosphoacceptor" evidence="11">
    <location>
        <begin position="172"/>
        <end position="237"/>
    </location>
</feature>
<evidence type="ECO:0000256" key="8">
    <source>
        <dbReference type="ARBA" id="ARBA00023012"/>
    </source>
</evidence>
<evidence type="ECO:0000256" key="9">
    <source>
        <dbReference type="SAM" id="Coils"/>
    </source>
</evidence>
<dbReference type="Gene3D" id="1.20.5.1930">
    <property type="match status" value="1"/>
</dbReference>
<keyword evidence="7" id="KW-0067">ATP-binding</keyword>
<evidence type="ECO:0000256" key="5">
    <source>
        <dbReference type="ARBA" id="ARBA00022741"/>
    </source>
</evidence>
<dbReference type="AlphaFoldDB" id="A0A1X6WSD8"/>
<dbReference type="InterPro" id="IPR050482">
    <property type="entry name" value="Sensor_HK_TwoCompSys"/>
</dbReference>
<dbReference type="RefSeq" id="WP_087101525.1">
    <property type="nucleotide sequence ID" value="NZ_FWFG01000001.1"/>
</dbReference>
<dbReference type="InterPro" id="IPR011712">
    <property type="entry name" value="Sig_transdc_His_kin_sub3_dim/P"/>
</dbReference>
<evidence type="ECO:0000256" key="1">
    <source>
        <dbReference type="ARBA" id="ARBA00000085"/>
    </source>
</evidence>
<evidence type="ECO:0000256" key="6">
    <source>
        <dbReference type="ARBA" id="ARBA00022777"/>
    </source>
</evidence>
<feature type="transmembrane region" description="Helical" evidence="10">
    <location>
        <begin position="12"/>
        <end position="29"/>
    </location>
</feature>
<dbReference type="InterPro" id="IPR036890">
    <property type="entry name" value="HATPase_C_sf"/>
</dbReference>
<proteinExistence type="predicted"/>
<evidence type="ECO:0000259" key="11">
    <source>
        <dbReference type="Pfam" id="PF07730"/>
    </source>
</evidence>
<dbReference type="GO" id="GO:0005524">
    <property type="term" value="F:ATP binding"/>
    <property type="evidence" value="ECO:0007669"/>
    <property type="project" value="UniProtKB-KW"/>
</dbReference>
<feature type="transmembrane region" description="Helical" evidence="10">
    <location>
        <begin position="119"/>
        <end position="138"/>
    </location>
</feature>
<keyword evidence="10" id="KW-0472">Membrane</keyword>
<keyword evidence="6 12" id="KW-0418">Kinase</keyword>
<protein>
    <recommendedName>
        <fullName evidence="2">histidine kinase</fullName>
        <ecNumber evidence="2">2.7.13.3</ecNumber>
    </recommendedName>
</protein>
<feature type="transmembrane region" description="Helical" evidence="10">
    <location>
        <begin position="61"/>
        <end position="84"/>
    </location>
</feature>
<dbReference type="CDD" id="cd16917">
    <property type="entry name" value="HATPase_UhpB-NarQ-NarX-like"/>
    <property type="match status" value="1"/>
</dbReference>
<keyword evidence="5" id="KW-0547">Nucleotide-binding</keyword>
<dbReference type="Pfam" id="PF07730">
    <property type="entry name" value="HisKA_3"/>
    <property type="match status" value="1"/>
</dbReference>
<name>A0A1X6WSD8_9MICO</name>
<gene>
    <name evidence="12" type="ORF">FM110_00050</name>
</gene>
<evidence type="ECO:0000256" key="4">
    <source>
        <dbReference type="ARBA" id="ARBA00022679"/>
    </source>
</evidence>
<feature type="coiled-coil region" evidence="9">
    <location>
        <begin position="147"/>
        <end position="174"/>
    </location>
</feature>
<reference evidence="12 13" key="1">
    <citation type="submission" date="2017-02" db="EMBL/GenBank/DDBJ databases">
        <authorList>
            <person name="Peterson S.W."/>
        </authorList>
    </citation>
    <scope>NUCLEOTIDE SEQUENCE [LARGE SCALE GENOMIC DNA]</scope>
    <source>
        <strain evidence="12 13">CIP104813</strain>
    </source>
</reference>
<evidence type="ECO:0000256" key="7">
    <source>
        <dbReference type="ARBA" id="ARBA00022840"/>
    </source>
</evidence>
<dbReference type="GO" id="GO:0000155">
    <property type="term" value="F:phosphorelay sensor kinase activity"/>
    <property type="evidence" value="ECO:0007669"/>
    <property type="project" value="InterPro"/>
</dbReference>
<sequence>MGTEAGRRGRRWRDAVIVLAVSGELLLLIPTAPHTTLDLIQAAIGALAGLALLLRRRHWRWLLPALLVVNILAWSMTVAAGAVFCYAVRSPSRARTIGMAVLAAVGAEFALLFLDPANLAVWSLVNVLLVGTVLLIGMNTRTRRLLLAGLRERAEEAESRQAIAEEQARRAERTRIAREMHDIVAHKISLVALQAGALEVNPNLEREKVVESAGLIRSTATEALSELRQVLGVLRGADDGAPLAPQPTWEDVRRLVDSSREAGVEVDLYDFVDDPVPDVLARTVYRVVQEPLTNIHKHARRTSGRVALIGEPGADLVIEVSNVLPQGFQTELPGARMGLSGIETRVLHAGGTITSGPTEDGRFAVKAVIPWPAPSA</sequence>
<feature type="transmembrane region" description="Helical" evidence="10">
    <location>
        <begin position="96"/>
        <end position="114"/>
    </location>
</feature>
<keyword evidence="4" id="KW-0808">Transferase</keyword>
<keyword evidence="3" id="KW-0597">Phosphoprotein</keyword>
<evidence type="ECO:0000256" key="2">
    <source>
        <dbReference type="ARBA" id="ARBA00012438"/>
    </source>
</evidence>
<keyword evidence="10" id="KW-0812">Transmembrane</keyword>
<evidence type="ECO:0000313" key="12">
    <source>
        <dbReference type="EMBL" id="SLM87660.1"/>
    </source>
</evidence>
<dbReference type="EMBL" id="FWFG01000001">
    <property type="protein sequence ID" value="SLM87660.1"/>
    <property type="molecule type" value="Genomic_DNA"/>
</dbReference>
<dbReference type="EC" id="2.7.13.3" evidence="2"/>
<organism evidence="12 13">
    <name type="scientific">Brachybacterium nesterenkovii</name>
    <dbReference type="NCBI Taxonomy" id="47847"/>
    <lineage>
        <taxon>Bacteria</taxon>
        <taxon>Bacillati</taxon>
        <taxon>Actinomycetota</taxon>
        <taxon>Actinomycetes</taxon>
        <taxon>Micrococcales</taxon>
        <taxon>Dermabacteraceae</taxon>
        <taxon>Brachybacterium</taxon>
    </lineage>
</organism>
<dbReference type="GO" id="GO:0016020">
    <property type="term" value="C:membrane"/>
    <property type="evidence" value="ECO:0007669"/>
    <property type="project" value="InterPro"/>
</dbReference>
<evidence type="ECO:0000256" key="3">
    <source>
        <dbReference type="ARBA" id="ARBA00022553"/>
    </source>
</evidence>
<comment type="catalytic activity">
    <reaction evidence="1">
        <text>ATP + protein L-histidine = ADP + protein N-phospho-L-histidine.</text>
        <dbReference type="EC" id="2.7.13.3"/>
    </reaction>
</comment>
<dbReference type="GO" id="GO:0046983">
    <property type="term" value="F:protein dimerization activity"/>
    <property type="evidence" value="ECO:0007669"/>
    <property type="project" value="InterPro"/>
</dbReference>
<feature type="transmembrane region" description="Helical" evidence="10">
    <location>
        <begin position="35"/>
        <end position="54"/>
    </location>
</feature>
<keyword evidence="9" id="KW-0175">Coiled coil</keyword>
<dbReference type="OrthoDB" id="227596at2"/>
<dbReference type="PANTHER" id="PTHR24421">
    <property type="entry name" value="NITRATE/NITRITE SENSOR PROTEIN NARX-RELATED"/>
    <property type="match status" value="1"/>
</dbReference>